<feature type="compositionally biased region" description="Acidic residues" evidence="1">
    <location>
        <begin position="453"/>
        <end position="473"/>
    </location>
</feature>
<feature type="compositionally biased region" description="Basic residues" evidence="1">
    <location>
        <begin position="55"/>
        <end position="66"/>
    </location>
</feature>
<feature type="compositionally biased region" description="Pro residues" evidence="1">
    <location>
        <begin position="957"/>
        <end position="967"/>
    </location>
</feature>
<feature type="compositionally biased region" description="Polar residues" evidence="1">
    <location>
        <begin position="327"/>
        <end position="336"/>
    </location>
</feature>
<feature type="region of interest" description="Disordered" evidence="1">
    <location>
        <begin position="44"/>
        <end position="614"/>
    </location>
</feature>
<accession>A0ABR3U4J5</accession>
<keyword evidence="3" id="KW-1185">Reference proteome</keyword>
<feature type="compositionally biased region" description="Acidic residues" evidence="1">
    <location>
        <begin position="481"/>
        <end position="490"/>
    </location>
</feature>
<feature type="compositionally biased region" description="Low complexity" evidence="1">
    <location>
        <begin position="879"/>
        <end position="894"/>
    </location>
</feature>
<feature type="compositionally biased region" description="Polar residues" evidence="1">
    <location>
        <begin position="977"/>
        <end position="986"/>
    </location>
</feature>
<feature type="compositionally biased region" description="Basic and acidic residues" evidence="1">
    <location>
        <begin position="860"/>
        <end position="876"/>
    </location>
</feature>
<feature type="region of interest" description="Disordered" evidence="1">
    <location>
        <begin position="1"/>
        <end position="23"/>
    </location>
</feature>
<protein>
    <submittedName>
        <fullName evidence="2">Uncharacterized protein</fullName>
    </submittedName>
</protein>
<feature type="compositionally biased region" description="Low complexity" evidence="1">
    <location>
        <begin position="943"/>
        <end position="956"/>
    </location>
</feature>
<organism evidence="2 3">
    <name type="scientific">Diplodia intermedia</name>
    <dbReference type="NCBI Taxonomy" id="856260"/>
    <lineage>
        <taxon>Eukaryota</taxon>
        <taxon>Fungi</taxon>
        <taxon>Dikarya</taxon>
        <taxon>Ascomycota</taxon>
        <taxon>Pezizomycotina</taxon>
        <taxon>Dothideomycetes</taxon>
        <taxon>Dothideomycetes incertae sedis</taxon>
        <taxon>Botryosphaeriales</taxon>
        <taxon>Botryosphaeriaceae</taxon>
        <taxon>Diplodia</taxon>
    </lineage>
</organism>
<feature type="compositionally biased region" description="Polar residues" evidence="1">
    <location>
        <begin position="494"/>
        <end position="515"/>
    </location>
</feature>
<comment type="caution">
    <text evidence="2">The sequence shown here is derived from an EMBL/GenBank/DDBJ whole genome shotgun (WGS) entry which is preliminary data.</text>
</comment>
<sequence length="1037" mass="109614">MADAPSSTPPPQQEQPVRPASFGATWNESDASFLQPGAVPLPKAHRAWERQPHSPFKRNGKYRKVWKRYELRSEPDPQPGPANMEKKSPAKSPRKVVKKRALDVPADPTATPGRRAPKSKAFAPTRWETPRRHSGRIASRKIAQPIFARDPSPELAHADDLTSTTKDIYEDGGVEKDVQESLQKELSLDDMQDQQMAGVQKNSEVIPVPATDAKLEDDTTAEDDEAKESQLETISSESVSQNLAVEEESEPQSIEATEEPNVAGPDLEAPAIAGPSSPSQKATDPEIQQEFEDMATVGDSIPEETSPGAVESISGEEQEQADHVQSETDMAAQSASPIEEEKRVVSEEEGEQMQEQSEEAEVVADAATEDQTPHNFSEAQPAESSVQNDSKDEQTVAEANVDTTTKDAEQLSSETSANNPLFTENAITQEEYNMSLEQQLQTDAAEALGSDSALDEDEASLSDEETDETEVLDENGFMLTEDPESDEDDAANIPSPSLSAAESPKFSSIADTLTLNLPDRTPPKNRPTQEITEEPASPIDEDTAFLKDFLSRAGASKASREATVTQLETMTKRRDSDVVRQALSSPRMALESKDPNSHIATSAGSPSLKANMKDSEDISGVTALDGKKLDFGDLTSDLTLEEPAEEPPAPAPAATTPKPQSNRRSSRARQTRLPATPAAGPNRIQFRGAAGADPVVLKKSSDAQEMAAVTRTNTRKNKGSALAAPIRLNKLKAESLKAGTVPDAPAPDGSLPVFADPDIDVWQASKLRWDGQLVYFQEQGNLAGLTSLSDDESAEPAEIESSAQEKKEEGGSKKRKDKSGDSSSTPARTKRARGLGAGNGTPAKGLLAPASLLPGEVQAETEKIEPAGQDGKEKKSSSGKKASALPAPPSSSKKSGGGIVRGGKKADKTTTKEAPQPAETAAPPLPQEATTTTTSKSDTVKLPVPVAASSSSIAPAAPSPAAKPTPAAPAAQQQQQHNSNNNTRLIGSTPRKMAGIARPSGGDAGNAAAAAAATQGLSAGRRRTATAAAAAAAGRRG</sequence>
<gene>
    <name evidence="2" type="ORF">SLS58_000026</name>
</gene>
<dbReference type="EMBL" id="JAKEKT020000001">
    <property type="protein sequence ID" value="KAL1651903.1"/>
    <property type="molecule type" value="Genomic_DNA"/>
</dbReference>
<evidence type="ECO:0000256" key="1">
    <source>
        <dbReference type="SAM" id="MobiDB-lite"/>
    </source>
</evidence>
<feature type="compositionally biased region" description="Polar residues" evidence="1">
    <location>
        <begin position="410"/>
        <end position="442"/>
    </location>
</feature>
<feature type="compositionally biased region" description="Basic and acidic residues" evidence="1">
    <location>
        <begin position="167"/>
        <end position="187"/>
    </location>
</feature>
<feature type="compositionally biased region" description="Polar residues" evidence="1">
    <location>
        <begin position="373"/>
        <end position="388"/>
    </location>
</feature>
<feature type="compositionally biased region" description="Low complexity" evidence="1">
    <location>
        <begin position="912"/>
        <end position="934"/>
    </location>
</feature>
<dbReference type="Proteomes" id="UP001521184">
    <property type="component" value="Unassembled WGS sequence"/>
</dbReference>
<feature type="compositionally biased region" description="Polar residues" evidence="1">
    <location>
        <begin position="231"/>
        <end position="243"/>
    </location>
</feature>
<reference evidence="2 3" key="1">
    <citation type="journal article" date="2023" name="Plant Dis.">
        <title>First Report of Diplodia intermedia Causing Canker and Dieback Diseases on Apple Trees in Canada.</title>
        <authorList>
            <person name="Ellouze W."/>
            <person name="Ilyukhin E."/>
            <person name="Sulman M."/>
            <person name="Ali S."/>
        </authorList>
    </citation>
    <scope>NUCLEOTIDE SEQUENCE [LARGE SCALE GENOMIC DNA]</scope>
    <source>
        <strain evidence="2 3">M45-28</strain>
    </source>
</reference>
<name>A0ABR3U4J5_9PEZI</name>
<feature type="compositionally biased region" description="Acidic residues" evidence="1">
    <location>
        <begin position="789"/>
        <end position="798"/>
    </location>
</feature>
<feature type="region of interest" description="Disordered" evidence="1">
    <location>
        <begin position="786"/>
        <end position="1037"/>
    </location>
</feature>
<feature type="region of interest" description="Disordered" evidence="1">
    <location>
        <begin position="634"/>
        <end position="721"/>
    </location>
</feature>
<feature type="compositionally biased region" description="Acidic residues" evidence="1">
    <location>
        <begin position="347"/>
        <end position="362"/>
    </location>
</feature>
<proteinExistence type="predicted"/>
<evidence type="ECO:0000313" key="3">
    <source>
        <dbReference type="Proteomes" id="UP001521184"/>
    </source>
</evidence>
<feature type="compositionally biased region" description="Low complexity" evidence="1">
    <location>
        <begin position="1005"/>
        <end position="1037"/>
    </location>
</feature>
<feature type="compositionally biased region" description="Basic and acidic residues" evidence="1">
    <location>
        <begin position="803"/>
        <end position="812"/>
    </location>
</feature>
<feature type="compositionally biased region" description="Polar residues" evidence="1">
    <location>
        <begin position="193"/>
        <end position="203"/>
    </location>
</feature>
<evidence type="ECO:0000313" key="2">
    <source>
        <dbReference type="EMBL" id="KAL1651903.1"/>
    </source>
</evidence>